<evidence type="ECO:0000256" key="8">
    <source>
        <dbReference type="ARBA" id="ARBA00022989"/>
    </source>
</evidence>
<feature type="domain" description="TonB C-terminal" evidence="11">
    <location>
        <begin position="250"/>
        <end position="341"/>
    </location>
</feature>
<keyword evidence="4" id="KW-1003">Cell membrane</keyword>
<evidence type="ECO:0000313" key="12">
    <source>
        <dbReference type="EMBL" id="PWJ43051.1"/>
    </source>
</evidence>
<keyword evidence="7" id="KW-0653">Protein transport</keyword>
<evidence type="ECO:0000256" key="10">
    <source>
        <dbReference type="SAM" id="Phobius"/>
    </source>
</evidence>
<evidence type="ECO:0000256" key="5">
    <source>
        <dbReference type="ARBA" id="ARBA00022519"/>
    </source>
</evidence>
<proteinExistence type="inferred from homology"/>
<evidence type="ECO:0000256" key="4">
    <source>
        <dbReference type="ARBA" id="ARBA00022475"/>
    </source>
</evidence>
<keyword evidence="13" id="KW-1185">Reference proteome</keyword>
<dbReference type="Pfam" id="PF03544">
    <property type="entry name" value="TonB_C"/>
    <property type="match status" value="1"/>
</dbReference>
<dbReference type="GO" id="GO:0055085">
    <property type="term" value="P:transmembrane transport"/>
    <property type="evidence" value="ECO:0007669"/>
    <property type="project" value="InterPro"/>
</dbReference>
<dbReference type="InterPro" id="IPR037682">
    <property type="entry name" value="TonB_C"/>
</dbReference>
<dbReference type="PANTHER" id="PTHR33446">
    <property type="entry name" value="PROTEIN TONB-RELATED"/>
    <property type="match status" value="1"/>
</dbReference>
<evidence type="ECO:0000256" key="2">
    <source>
        <dbReference type="ARBA" id="ARBA00006555"/>
    </source>
</evidence>
<dbReference type="GO" id="GO:0015031">
    <property type="term" value="P:protein transport"/>
    <property type="evidence" value="ECO:0007669"/>
    <property type="project" value="UniProtKB-KW"/>
</dbReference>
<evidence type="ECO:0000313" key="13">
    <source>
        <dbReference type="Proteomes" id="UP000245535"/>
    </source>
</evidence>
<feature type="transmembrane region" description="Helical" evidence="10">
    <location>
        <begin position="12"/>
        <end position="29"/>
    </location>
</feature>
<dbReference type="NCBIfam" id="TIGR01352">
    <property type="entry name" value="tonB_Cterm"/>
    <property type="match status" value="1"/>
</dbReference>
<dbReference type="GO" id="GO:0031992">
    <property type="term" value="F:energy transducer activity"/>
    <property type="evidence" value="ECO:0007669"/>
    <property type="project" value="TreeGrafter"/>
</dbReference>
<evidence type="ECO:0000256" key="7">
    <source>
        <dbReference type="ARBA" id="ARBA00022927"/>
    </source>
</evidence>
<dbReference type="SUPFAM" id="SSF74653">
    <property type="entry name" value="TolA/TonB C-terminal domain"/>
    <property type="match status" value="1"/>
</dbReference>
<dbReference type="PROSITE" id="PS52015">
    <property type="entry name" value="TONB_CTD"/>
    <property type="match status" value="1"/>
</dbReference>
<evidence type="ECO:0000259" key="11">
    <source>
        <dbReference type="PROSITE" id="PS52015"/>
    </source>
</evidence>
<evidence type="ECO:0000256" key="6">
    <source>
        <dbReference type="ARBA" id="ARBA00022692"/>
    </source>
</evidence>
<keyword evidence="8 10" id="KW-1133">Transmembrane helix</keyword>
<keyword evidence="3" id="KW-0813">Transport</keyword>
<dbReference type="Proteomes" id="UP000245535">
    <property type="component" value="Unassembled WGS sequence"/>
</dbReference>
<sequence>MTIITQLYEWLNNPVVPIANLLLIYFFAIRKMVKGTFFNDEVRRVTKKIIKIIFLTGILGGFSYMSIENNTNIVLFNLIVLFCDGIWFAIAAGKFTMDMGSEESYEKHHGQKNNVLKKKFSSVDFKSYRNIITSMGWLMSLSVILVAMEYPSYEESDLMELTSDRIVESDADVIPPPTQHAEPPKPKVTVPEIVEVPDEEVIEQEIEIEMPDFEEDFMVEEVEIVEPLEVEEEEVEEIFEVVEEPAVPKGGMRAFLGWIAKNIAYPTQARRMGVEGKVYVHFVVDKTGALTDVRIARGIGAGCDEEAIRVVKKAPKWTPGRQRGKAVKQRIILPVNFMMAK</sequence>
<dbReference type="PANTHER" id="PTHR33446:SF2">
    <property type="entry name" value="PROTEIN TONB"/>
    <property type="match status" value="1"/>
</dbReference>
<keyword evidence="5" id="KW-0997">Cell inner membrane</keyword>
<comment type="similarity">
    <text evidence="2">Belongs to the TonB family.</text>
</comment>
<evidence type="ECO:0000256" key="9">
    <source>
        <dbReference type="ARBA" id="ARBA00023136"/>
    </source>
</evidence>
<name>A0A315ZBY8_SEDFL</name>
<dbReference type="InterPro" id="IPR006260">
    <property type="entry name" value="TonB/TolA_C"/>
</dbReference>
<comment type="caution">
    <text evidence="12">The sequence shown here is derived from an EMBL/GenBank/DDBJ whole genome shotgun (WGS) entry which is preliminary data.</text>
</comment>
<evidence type="ECO:0000256" key="1">
    <source>
        <dbReference type="ARBA" id="ARBA00004383"/>
    </source>
</evidence>
<dbReference type="GO" id="GO:0098797">
    <property type="term" value="C:plasma membrane protein complex"/>
    <property type="evidence" value="ECO:0007669"/>
    <property type="project" value="TreeGrafter"/>
</dbReference>
<accession>A0A315ZBY8</accession>
<protein>
    <submittedName>
        <fullName evidence="12">TonB family protein</fullName>
    </submittedName>
</protein>
<keyword evidence="6 10" id="KW-0812">Transmembrane</keyword>
<evidence type="ECO:0000256" key="3">
    <source>
        <dbReference type="ARBA" id="ARBA00022448"/>
    </source>
</evidence>
<dbReference type="Gene3D" id="3.30.1150.10">
    <property type="match status" value="1"/>
</dbReference>
<comment type="subcellular location">
    <subcellularLocation>
        <location evidence="1">Cell inner membrane</location>
        <topology evidence="1">Single-pass membrane protein</topology>
        <orientation evidence="1">Periplasmic side</orientation>
    </subcellularLocation>
</comment>
<keyword evidence="9 10" id="KW-0472">Membrane</keyword>
<dbReference type="RefSeq" id="WP_245935607.1">
    <property type="nucleotide sequence ID" value="NZ_QGDO01000002.1"/>
</dbReference>
<gene>
    <name evidence="12" type="ORF">BC781_102599</name>
</gene>
<dbReference type="AlphaFoldDB" id="A0A315ZBY8"/>
<reference evidence="12 13" key="1">
    <citation type="submission" date="2018-03" db="EMBL/GenBank/DDBJ databases">
        <title>Genomic Encyclopedia of Archaeal and Bacterial Type Strains, Phase II (KMG-II): from individual species to whole genera.</title>
        <authorList>
            <person name="Goeker M."/>
        </authorList>
    </citation>
    <scope>NUCLEOTIDE SEQUENCE [LARGE SCALE GENOMIC DNA]</scope>
    <source>
        <strain evidence="12 13">DSM 28229</strain>
    </source>
</reference>
<organism evidence="12 13">
    <name type="scientific">Sediminitomix flava</name>
    <dbReference type="NCBI Taxonomy" id="379075"/>
    <lineage>
        <taxon>Bacteria</taxon>
        <taxon>Pseudomonadati</taxon>
        <taxon>Bacteroidota</taxon>
        <taxon>Cytophagia</taxon>
        <taxon>Cytophagales</taxon>
        <taxon>Flammeovirgaceae</taxon>
        <taxon>Sediminitomix</taxon>
    </lineage>
</organism>
<feature type="transmembrane region" description="Helical" evidence="10">
    <location>
        <begin position="73"/>
        <end position="92"/>
    </location>
</feature>
<feature type="transmembrane region" description="Helical" evidence="10">
    <location>
        <begin position="49"/>
        <end position="67"/>
    </location>
</feature>
<dbReference type="EMBL" id="QGDO01000002">
    <property type="protein sequence ID" value="PWJ43051.1"/>
    <property type="molecule type" value="Genomic_DNA"/>
</dbReference>
<dbReference type="InterPro" id="IPR051045">
    <property type="entry name" value="TonB-dependent_transducer"/>
</dbReference>